<name>F3YTQ3_DESAF</name>
<sequence>MKAYGRREAGFDLAPLDQAYFRRVDAYVAYNGSHILVEDDLNRLLRVKDFAGVLALLDTKIDRHGCSRLNLIRAETLHQLGRPDEAYAECQRIAKVHDADPDVWALLGWLEMAAGRSSMALSLFRRALRVDPGHIMSLVNCAYLSRSQACHAHDGPSEVLGRRVCIATSIPPKHTEITRACVSTWLSAGFEVLSVNPAEELPLLEPRFPEVRFVAAPRDGREHFGKPLVYIEDMLKALQETGADVLGIVNADIAFCRGGDFLDFVIRQAEGGMLFGPRVDIARPDAQAAGLYHCGFDYFFFDPEAVPDLSDSGFCIGVPWWDIFFPYAFLLQGLPVRMNLSPVAYHLAHDVNWSVRDFNRMGLRFAQMTSGLFGVQDPAAVMAKCTASTLNTFIHSQARSACEVLSKRCASVYYDDALFTEIMAPVDACRHLDYMRTLLWLKSGQPSPYERIMGGRA</sequence>
<dbReference type="KEGG" id="daf:Desaf_0071"/>
<dbReference type="PROSITE" id="PS50005">
    <property type="entry name" value="TPR"/>
    <property type="match status" value="1"/>
</dbReference>
<dbReference type="EMBL" id="CP003221">
    <property type="protein sequence ID" value="EGJ48434.1"/>
    <property type="molecule type" value="Genomic_DNA"/>
</dbReference>
<keyword evidence="3" id="KW-1185">Reference proteome</keyword>
<evidence type="ECO:0000313" key="3">
    <source>
        <dbReference type="Proteomes" id="UP000007844"/>
    </source>
</evidence>
<organism evidence="2 3">
    <name type="scientific">Desulfocurvibacter africanus subsp. africanus str. Walvis Bay</name>
    <dbReference type="NCBI Taxonomy" id="690850"/>
    <lineage>
        <taxon>Bacteria</taxon>
        <taxon>Pseudomonadati</taxon>
        <taxon>Thermodesulfobacteriota</taxon>
        <taxon>Desulfovibrionia</taxon>
        <taxon>Desulfovibrionales</taxon>
        <taxon>Desulfovibrionaceae</taxon>
        <taxon>Desulfocurvibacter</taxon>
    </lineage>
</organism>
<dbReference type="InterPro" id="IPR011990">
    <property type="entry name" value="TPR-like_helical_dom_sf"/>
</dbReference>
<evidence type="ECO:0000313" key="2">
    <source>
        <dbReference type="EMBL" id="EGJ48434.1"/>
    </source>
</evidence>
<dbReference type="Gene3D" id="1.25.40.10">
    <property type="entry name" value="Tetratricopeptide repeat domain"/>
    <property type="match status" value="1"/>
</dbReference>
<keyword evidence="1" id="KW-0802">TPR repeat</keyword>
<dbReference type="InterPro" id="IPR019734">
    <property type="entry name" value="TPR_rpt"/>
</dbReference>
<feature type="repeat" description="TPR" evidence="1">
    <location>
        <begin position="101"/>
        <end position="134"/>
    </location>
</feature>
<accession>F3YTQ3</accession>
<proteinExistence type="predicted"/>
<dbReference type="SUPFAM" id="SSF48452">
    <property type="entry name" value="TPR-like"/>
    <property type="match status" value="1"/>
</dbReference>
<gene>
    <name evidence="2" type="ORF">Desaf_0071</name>
</gene>
<dbReference type="STRING" id="690850.Desaf_0071"/>
<dbReference type="eggNOG" id="ENOG5033CMP">
    <property type="taxonomic scope" value="Bacteria"/>
</dbReference>
<dbReference type="HOGENOM" id="CLU_598166_0_0_7"/>
<dbReference type="SMART" id="SM00028">
    <property type="entry name" value="TPR"/>
    <property type="match status" value="2"/>
</dbReference>
<protein>
    <submittedName>
        <fullName evidence="2">Tetratricopeptide TPR_1 repeat-containing protein</fullName>
    </submittedName>
</protein>
<dbReference type="AlphaFoldDB" id="F3YTQ3"/>
<evidence type="ECO:0000256" key="1">
    <source>
        <dbReference type="PROSITE-ProRule" id="PRU00339"/>
    </source>
</evidence>
<dbReference type="Proteomes" id="UP000007844">
    <property type="component" value="Chromosome"/>
</dbReference>
<reference evidence="2 3" key="1">
    <citation type="journal article" date="2011" name="J. Bacteriol.">
        <title>Genome sequence of the mercury-methylating and pleomorphic Desulfovibrio africanus Strain Walvis Bay.</title>
        <authorList>
            <person name="Brown S.D."/>
            <person name="Wall J.D."/>
            <person name="Kucken A.M."/>
            <person name="Gilmour C.C."/>
            <person name="Podar M."/>
            <person name="Brandt C.C."/>
            <person name="Teshima H."/>
            <person name="Detter J.C."/>
            <person name="Han C.S."/>
            <person name="Land M.L."/>
            <person name="Lucas S."/>
            <person name="Han J."/>
            <person name="Pennacchio L."/>
            <person name="Nolan M."/>
            <person name="Pitluck S."/>
            <person name="Woyke T."/>
            <person name="Goodwin L."/>
            <person name="Palumbo A.V."/>
            <person name="Elias D.A."/>
        </authorList>
    </citation>
    <scope>NUCLEOTIDE SEQUENCE [LARGE SCALE GENOMIC DNA]</scope>
    <source>
        <strain evidence="2 3">Walvis Bay</strain>
    </source>
</reference>